<evidence type="ECO:0000256" key="3">
    <source>
        <dbReference type="ARBA" id="ARBA00023235"/>
    </source>
</evidence>
<proteinExistence type="predicted"/>
<keyword evidence="2" id="KW-0576">Peroxisome</keyword>
<gene>
    <name evidence="4" type="ORF">ND2E_0194</name>
</gene>
<dbReference type="InterPro" id="IPR051053">
    <property type="entry name" value="ECH/Chromodomain_protein"/>
</dbReference>
<reference evidence="4 5" key="1">
    <citation type="submission" date="2014-08" db="EMBL/GenBank/DDBJ databases">
        <title>Genomic and Phenotypic Diversity of Colwellia psychrerythraea strains from Disparate Marine Basins.</title>
        <authorList>
            <person name="Techtmann S.M."/>
            <person name="Stelling S.C."/>
            <person name="Utturkar S.M."/>
            <person name="Alshibli N."/>
            <person name="Harris A."/>
            <person name="Brown S.D."/>
            <person name="Hazen T.C."/>
        </authorList>
    </citation>
    <scope>NUCLEOTIDE SEQUENCE [LARGE SCALE GENOMIC DNA]</scope>
    <source>
        <strain evidence="4 5">ND2E</strain>
    </source>
</reference>
<evidence type="ECO:0000256" key="1">
    <source>
        <dbReference type="ARBA" id="ARBA00004275"/>
    </source>
</evidence>
<dbReference type="PATRIC" id="fig|28229.4.peg.3134"/>
<dbReference type="Proteomes" id="UP000029843">
    <property type="component" value="Unassembled WGS sequence"/>
</dbReference>
<comment type="caution">
    <text evidence="4">The sequence shown here is derived from an EMBL/GenBank/DDBJ whole genome shotgun (WGS) entry which is preliminary data.</text>
</comment>
<dbReference type="SUPFAM" id="SSF52096">
    <property type="entry name" value="ClpP/crotonase"/>
    <property type="match status" value="1"/>
</dbReference>
<dbReference type="AlphaFoldDB" id="A0A099KEV3"/>
<evidence type="ECO:0000313" key="5">
    <source>
        <dbReference type="Proteomes" id="UP000029843"/>
    </source>
</evidence>
<dbReference type="Pfam" id="PF00378">
    <property type="entry name" value="ECH_1"/>
    <property type="match status" value="1"/>
</dbReference>
<dbReference type="CDD" id="cd06558">
    <property type="entry name" value="crotonase-like"/>
    <property type="match status" value="1"/>
</dbReference>
<name>A0A099KEV3_COLPS</name>
<keyword evidence="3 4" id="KW-0413">Isomerase</keyword>
<accession>A0A099KEV3</accession>
<protein>
    <submittedName>
        <fullName evidence="4">Enoyl-CoA hydratase/isomerase</fullName>
    </submittedName>
</protein>
<dbReference type="GO" id="GO:0004165">
    <property type="term" value="F:delta(3)-delta(2)-enoyl-CoA isomerase activity"/>
    <property type="evidence" value="ECO:0007669"/>
    <property type="project" value="UniProtKB-ARBA"/>
</dbReference>
<sequence length="250" mass="27264">MFLLLSEPTMKNLVLADEQQGVLTITLNRPMKKNAINAAMYKLLCEQLTYANEAEHIHCLLIQGDDSCFTAGNDFAESGNEEELSAFVFIEQLATFTKPIVAAVAGPAVGIGTTLLLQCDMIIAANNSKFILPFSHLGICLEAGASLLLPLKVGHNRAFELAVLGEPFTAEQANQYGIVNQVCQPSEVIAKALNVAQTIAKLPADSVQTSRKLMRQSTDKLMLDVLNNEKDEVTRLLKSEYCQSILSKFS</sequence>
<dbReference type="PANTHER" id="PTHR43684:SF1">
    <property type="entry name" value="ENOYL-COA DELTA ISOMERASE 2"/>
    <property type="match status" value="1"/>
</dbReference>
<dbReference type="Gene3D" id="3.90.226.10">
    <property type="entry name" value="2-enoyl-CoA Hydratase, Chain A, domain 1"/>
    <property type="match status" value="1"/>
</dbReference>
<evidence type="ECO:0000256" key="2">
    <source>
        <dbReference type="ARBA" id="ARBA00023140"/>
    </source>
</evidence>
<evidence type="ECO:0000313" key="4">
    <source>
        <dbReference type="EMBL" id="KGJ88901.1"/>
    </source>
</evidence>
<dbReference type="InterPro" id="IPR029045">
    <property type="entry name" value="ClpP/crotonase-like_dom_sf"/>
</dbReference>
<comment type="subcellular location">
    <subcellularLocation>
        <location evidence="1">Peroxisome</location>
    </subcellularLocation>
</comment>
<dbReference type="InterPro" id="IPR001753">
    <property type="entry name" value="Enoyl-CoA_hydra/iso"/>
</dbReference>
<organism evidence="4 5">
    <name type="scientific">Colwellia psychrerythraea</name>
    <name type="common">Vibrio psychroerythus</name>
    <dbReference type="NCBI Taxonomy" id="28229"/>
    <lineage>
        <taxon>Bacteria</taxon>
        <taxon>Pseudomonadati</taxon>
        <taxon>Pseudomonadota</taxon>
        <taxon>Gammaproteobacteria</taxon>
        <taxon>Alteromonadales</taxon>
        <taxon>Colwelliaceae</taxon>
        <taxon>Colwellia</taxon>
    </lineage>
</organism>
<dbReference type="EMBL" id="JQED01000042">
    <property type="protein sequence ID" value="KGJ88901.1"/>
    <property type="molecule type" value="Genomic_DNA"/>
</dbReference>
<dbReference type="PANTHER" id="PTHR43684">
    <property type="match status" value="1"/>
</dbReference>